<dbReference type="Proteomes" id="UP000318447">
    <property type="component" value="Unassembled WGS sequence"/>
</dbReference>
<dbReference type="AlphaFoldDB" id="A0A504X7M1"/>
<dbReference type="VEuPathDB" id="TriTrypDB:LDHU3_02.0350"/>
<keyword evidence="2" id="KW-0812">Transmembrane</keyword>
<evidence type="ECO:0000256" key="2">
    <source>
        <dbReference type="SAM" id="Phobius"/>
    </source>
</evidence>
<dbReference type="VEuPathDB" id="TriTrypDB:LdBPK_020240.1"/>
<gene>
    <name evidence="3" type="ORF">CGC21_29935</name>
</gene>
<dbReference type="VEuPathDB" id="TriTrypDB:LdCL_020007800"/>
<sequence>MRLELKDFVQATRSMHQQPGGVKRTRLMLRLRPYQSRKTFVLKATDGRVTMTTRVEHQGQIKMVESLVNEFVTECTRASVGSPVPSTATASAGEQQAANAAAASSVSAASGHKDRNAARLRSGQQPQHAIERVYRNASKTRDPFLRDGTVSSRFFRSYRTQLPFPARMFGIFLVGFSLGLVLEVFACKTHLYESVMMKKDARRHEFDEFVVDFRQNVERWQREDMGKRQSL</sequence>
<keyword evidence="2" id="KW-0472">Membrane</keyword>
<feature type="region of interest" description="Disordered" evidence="1">
    <location>
        <begin position="103"/>
        <end position="126"/>
    </location>
</feature>
<name>A0A504X7M1_LEIDO</name>
<feature type="transmembrane region" description="Helical" evidence="2">
    <location>
        <begin position="168"/>
        <end position="187"/>
    </location>
</feature>
<comment type="caution">
    <text evidence="3">The sequence shown here is derived from an EMBL/GenBank/DDBJ whole genome shotgun (WGS) entry which is preliminary data.</text>
</comment>
<dbReference type="VEuPathDB" id="TriTrypDB:LDHU3_02.0340"/>
<evidence type="ECO:0000313" key="4">
    <source>
        <dbReference type="Proteomes" id="UP000318447"/>
    </source>
</evidence>
<dbReference type="VEuPathDB" id="TriTrypDB:LdBPK_020250.1"/>
<organism evidence="3 4">
    <name type="scientific">Leishmania donovani</name>
    <dbReference type="NCBI Taxonomy" id="5661"/>
    <lineage>
        <taxon>Eukaryota</taxon>
        <taxon>Discoba</taxon>
        <taxon>Euglenozoa</taxon>
        <taxon>Kinetoplastea</taxon>
        <taxon>Metakinetoplastina</taxon>
        <taxon>Trypanosomatida</taxon>
        <taxon>Trypanosomatidae</taxon>
        <taxon>Leishmaniinae</taxon>
        <taxon>Leishmania</taxon>
    </lineage>
</organism>
<accession>A0A504X7M1</accession>
<dbReference type="EMBL" id="RHLC01000040">
    <property type="protein sequence ID" value="TPP43089.1"/>
    <property type="molecule type" value="Genomic_DNA"/>
</dbReference>
<evidence type="ECO:0000256" key="1">
    <source>
        <dbReference type="SAM" id="MobiDB-lite"/>
    </source>
</evidence>
<keyword evidence="2" id="KW-1133">Transmembrane helix</keyword>
<protein>
    <submittedName>
        <fullName evidence="3">Uncharacterized protein</fullName>
    </submittedName>
</protein>
<dbReference type="VEuPathDB" id="TriTrypDB:LdCL_020007900"/>
<evidence type="ECO:0000313" key="3">
    <source>
        <dbReference type="EMBL" id="TPP43089.1"/>
    </source>
</evidence>
<reference evidence="4" key="1">
    <citation type="submission" date="2019-02" db="EMBL/GenBank/DDBJ databases">
        <title>FDA dAtabase for Regulatory Grade micrObial Sequences (FDA-ARGOS): Supporting development and validation of Infectious Disease Dx tests.</title>
        <authorList>
            <person name="Duncan R."/>
            <person name="Fisher C."/>
            <person name="Tallon L."/>
            <person name="Sadzewicz L."/>
            <person name="Sengamalay N."/>
            <person name="Ott S."/>
            <person name="Godinez A."/>
            <person name="Nagaraj S."/>
            <person name="Vavikolanu K."/>
            <person name="Nadendla S."/>
            <person name="Aluvathingal J."/>
            <person name="Sichtig H."/>
        </authorList>
    </citation>
    <scope>NUCLEOTIDE SEQUENCE [LARGE SCALE GENOMIC DNA]</scope>
    <source>
        <strain evidence="4">FDAARGOS_361</strain>
    </source>
</reference>
<proteinExistence type="predicted"/>